<feature type="region of interest" description="Disordered" evidence="1">
    <location>
        <begin position="1"/>
        <end position="25"/>
    </location>
</feature>
<dbReference type="KEGG" id="sarg:HKX69_00445"/>
<organism evidence="2 3">
    <name type="scientific">Streptomyces argyrophylli</name>
    <dbReference type="NCBI Taxonomy" id="2726118"/>
    <lineage>
        <taxon>Bacteria</taxon>
        <taxon>Bacillati</taxon>
        <taxon>Actinomycetota</taxon>
        <taxon>Actinomycetes</taxon>
        <taxon>Kitasatosporales</taxon>
        <taxon>Streptomycetaceae</taxon>
        <taxon>Streptomyces</taxon>
    </lineage>
</organism>
<evidence type="ECO:0000313" key="3">
    <source>
        <dbReference type="Proteomes" id="UP000502641"/>
    </source>
</evidence>
<evidence type="ECO:0000256" key="1">
    <source>
        <dbReference type="SAM" id="MobiDB-lite"/>
    </source>
</evidence>
<dbReference type="Proteomes" id="UP000502641">
    <property type="component" value="Chromosome"/>
</dbReference>
<name>A0A6M4PB23_9ACTN</name>
<evidence type="ECO:0000313" key="2">
    <source>
        <dbReference type="EMBL" id="QJS08195.1"/>
    </source>
</evidence>
<accession>A0A6M4PB23</accession>
<proteinExistence type="predicted"/>
<protein>
    <submittedName>
        <fullName evidence="2">Uncharacterized protein</fullName>
    </submittedName>
</protein>
<keyword evidence="3" id="KW-1185">Reference proteome</keyword>
<reference evidence="2 3" key="1">
    <citation type="submission" date="2020-05" db="EMBL/GenBank/DDBJ databases">
        <authorList>
            <person name="Li K."/>
        </authorList>
    </citation>
    <scope>NUCLEOTIDE SEQUENCE [LARGE SCALE GENOMIC DNA]</scope>
    <source>
        <strain evidence="3">jing01</strain>
    </source>
</reference>
<dbReference type="RefSeq" id="WP_171150090.1">
    <property type="nucleotide sequence ID" value="NZ_CP053189.1"/>
</dbReference>
<dbReference type="AlphaFoldDB" id="A0A6M4PB23"/>
<dbReference type="EMBL" id="CP053189">
    <property type="protein sequence ID" value="QJS08195.1"/>
    <property type="molecule type" value="Genomic_DNA"/>
</dbReference>
<sequence>MPGPLSGLATTSAAGSGTVPPDAPVSVHLVNRRTRGVRQEDAREGTTVLLGGPLSVTLAG</sequence>
<gene>
    <name evidence="2" type="ORF">HKX69_00445</name>
</gene>